<name>A0A418PMZ6_9BACT</name>
<proteinExistence type="predicted"/>
<dbReference type="EMBL" id="QXML01000011">
    <property type="protein sequence ID" value="RIW12947.1"/>
    <property type="molecule type" value="Genomic_DNA"/>
</dbReference>
<reference evidence="1 2" key="1">
    <citation type="submission" date="2018-09" db="EMBL/GenBank/DDBJ databases">
        <authorList>
            <person name="Wang X."/>
            <person name="Du Z."/>
        </authorList>
    </citation>
    <scope>NUCLEOTIDE SEQUENCE [LARGE SCALE GENOMIC DNA]</scope>
    <source>
        <strain evidence="1 2">N3</strain>
    </source>
</reference>
<accession>A0A418PMZ6</accession>
<sequence length="199" mass="22299">MTLSTVIIFLQLAFFNEVFQPKLKIPAGQEIQVPLSGENSMEVKIFNSSQYGLDVRVIDRSNGAFVRGFGMVKESTETVLVEPSFLLILSNSSTEDLEVSYSYKETNIEKSEKANLDEVKLTFHNGSLSSIPLIIPGVMNPNLSPMSDSGVTLKMGQKVFFKEKNKQYLLFEVSPTLKNGDVLEIQDLIKERKKELGLR</sequence>
<dbReference type="Proteomes" id="UP000283522">
    <property type="component" value="Unassembled WGS sequence"/>
</dbReference>
<gene>
    <name evidence="1" type="ORF">D0X99_17795</name>
</gene>
<comment type="caution">
    <text evidence="1">The sequence shown here is derived from an EMBL/GenBank/DDBJ whole genome shotgun (WGS) entry which is preliminary data.</text>
</comment>
<dbReference type="OrthoDB" id="1478116at2"/>
<dbReference type="AlphaFoldDB" id="A0A418PMZ6"/>
<dbReference type="RefSeq" id="WP_119479212.1">
    <property type="nucleotide sequence ID" value="NZ_QXML01000011.1"/>
</dbReference>
<protein>
    <submittedName>
        <fullName evidence="1">Uncharacterized protein</fullName>
    </submittedName>
</protein>
<organism evidence="1 2">
    <name type="scientific">Algoriphagus lacus</name>
    <dbReference type="NCBI Taxonomy" id="2056311"/>
    <lineage>
        <taxon>Bacteria</taxon>
        <taxon>Pseudomonadati</taxon>
        <taxon>Bacteroidota</taxon>
        <taxon>Cytophagia</taxon>
        <taxon>Cytophagales</taxon>
        <taxon>Cyclobacteriaceae</taxon>
        <taxon>Algoriphagus</taxon>
    </lineage>
</organism>
<evidence type="ECO:0000313" key="1">
    <source>
        <dbReference type="EMBL" id="RIW12947.1"/>
    </source>
</evidence>
<evidence type="ECO:0000313" key="2">
    <source>
        <dbReference type="Proteomes" id="UP000283522"/>
    </source>
</evidence>
<keyword evidence="2" id="KW-1185">Reference proteome</keyword>